<feature type="domain" description="Glycosyltransferase 2-like" evidence="1">
    <location>
        <begin position="2"/>
        <end position="145"/>
    </location>
</feature>
<accession>A0A1F4VCJ7</accession>
<gene>
    <name evidence="2" type="ORF">A3A78_03300</name>
</gene>
<dbReference type="InterPro" id="IPR050256">
    <property type="entry name" value="Glycosyltransferase_2"/>
</dbReference>
<sequence length="242" mass="28295">MSQTRYRFEIIVVVDGFADKTFDEAKRVEKRNIRVIGYRINKGKGYAIRYGASLCSGDIVIFIDAGMDINANGISMVLEHMEWYRADIIVGSKRHPVSKIHEYPLFRRIYSFGYHLIVKALFGVRVGDTQTGLKVYRREVVDRVFPRLVVKRFAFDIESLAVANHLGFRRIFEAPVEINWDFENTSFKKSAFLFLNPDIRGVFIDTLAIFYRLHFLKYYEDSNKRNWMKVHKLSGVKSGMRK</sequence>
<dbReference type="Proteomes" id="UP000176504">
    <property type="component" value="Unassembled WGS sequence"/>
</dbReference>
<dbReference type="PANTHER" id="PTHR48090">
    <property type="entry name" value="UNDECAPRENYL-PHOSPHATE 4-DEOXY-4-FORMAMIDO-L-ARABINOSE TRANSFERASE-RELATED"/>
    <property type="match status" value="1"/>
</dbReference>
<evidence type="ECO:0000313" key="2">
    <source>
        <dbReference type="EMBL" id="OGC54981.1"/>
    </source>
</evidence>
<reference evidence="2 3" key="1">
    <citation type="journal article" date="2016" name="Nat. Commun.">
        <title>Thousands of microbial genomes shed light on interconnected biogeochemical processes in an aquifer system.</title>
        <authorList>
            <person name="Anantharaman K."/>
            <person name="Brown C.T."/>
            <person name="Hug L.A."/>
            <person name="Sharon I."/>
            <person name="Castelle C.J."/>
            <person name="Probst A.J."/>
            <person name="Thomas B.C."/>
            <person name="Singh A."/>
            <person name="Wilkins M.J."/>
            <person name="Karaoz U."/>
            <person name="Brodie E.L."/>
            <person name="Williams K.H."/>
            <person name="Hubbard S.S."/>
            <person name="Banfield J.F."/>
        </authorList>
    </citation>
    <scope>NUCLEOTIDE SEQUENCE [LARGE SCALE GENOMIC DNA]</scope>
</reference>
<evidence type="ECO:0000313" key="3">
    <source>
        <dbReference type="Proteomes" id="UP000176504"/>
    </source>
</evidence>
<dbReference type="InterPro" id="IPR001173">
    <property type="entry name" value="Glyco_trans_2-like"/>
</dbReference>
<name>A0A1F4VCJ7_UNCKA</name>
<proteinExistence type="predicted"/>
<protein>
    <recommendedName>
        <fullName evidence="1">Glycosyltransferase 2-like domain-containing protein</fullName>
    </recommendedName>
</protein>
<dbReference type="EMBL" id="MEVI01000003">
    <property type="protein sequence ID" value="OGC54981.1"/>
    <property type="molecule type" value="Genomic_DNA"/>
</dbReference>
<dbReference type="AlphaFoldDB" id="A0A1F4VCJ7"/>
<dbReference type="SUPFAM" id="SSF53448">
    <property type="entry name" value="Nucleotide-diphospho-sugar transferases"/>
    <property type="match status" value="1"/>
</dbReference>
<dbReference type="Gene3D" id="3.90.550.10">
    <property type="entry name" value="Spore Coat Polysaccharide Biosynthesis Protein SpsA, Chain A"/>
    <property type="match status" value="1"/>
</dbReference>
<organism evidence="2 3">
    <name type="scientific">candidate division WWE3 bacterium RIFCSPLOWO2_01_FULL_41_18</name>
    <dbReference type="NCBI Taxonomy" id="1802625"/>
    <lineage>
        <taxon>Bacteria</taxon>
        <taxon>Katanobacteria</taxon>
    </lineage>
</organism>
<comment type="caution">
    <text evidence="2">The sequence shown here is derived from an EMBL/GenBank/DDBJ whole genome shotgun (WGS) entry which is preliminary data.</text>
</comment>
<dbReference type="Pfam" id="PF00535">
    <property type="entry name" value="Glycos_transf_2"/>
    <property type="match status" value="1"/>
</dbReference>
<dbReference type="InterPro" id="IPR029044">
    <property type="entry name" value="Nucleotide-diphossugar_trans"/>
</dbReference>
<evidence type="ECO:0000259" key="1">
    <source>
        <dbReference type="Pfam" id="PF00535"/>
    </source>
</evidence>